<protein>
    <submittedName>
        <fullName evidence="6">Chromosome partitioning protein ParB</fullName>
    </submittedName>
</protein>
<dbReference type="GO" id="GO:0003677">
    <property type="term" value="F:DNA binding"/>
    <property type="evidence" value="ECO:0007669"/>
    <property type="project" value="UniProtKB-KW"/>
</dbReference>
<gene>
    <name evidence="6" type="ORF">A4V03_07620</name>
</gene>
<dbReference type="InterPro" id="IPR050336">
    <property type="entry name" value="Chromosome_partition/occlusion"/>
</dbReference>
<evidence type="ECO:0000259" key="5">
    <source>
        <dbReference type="SMART" id="SM00470"/>
    </source>
</evidence>
<dbReference type="KEGG" id="bcae:A4V03_07620"/>
<feature type="region of interest" description="Disordered" evidence="4">
    <location>
        <begin position="310"/>
        <end position="330"/>
    </location>
</feature>
<evidence type="ECO:0000313" key="7">
    <source>
        <dbReference type="Proteomes" id="UP000092631"/>
    </source>
</evidence>
<dbReference type="Gene3D" id="1.10.10.2830">
    <property type="match status" value="1"/>
</dbReference>
<dbReference type="Gene3D" id="3.90.1530.30">
    <property type="match status" value="1"/>
</dbReference>
<dbReference type="AlphaFoldDB" id="A0A1C7H0D6"/>
<evidence type="ECO:0000256" key="1">
    <source>
        <dbReference type="ARBA" id="ARBA00006295"/>
    </source>
</evidence>
<proteinExistence type="inferred from homology"/>
<dbReference type="Pfam" id="PF02195">
    <property type="entry name" value="ParB_N"/>
    <property type="match status" value="1"/>
</dbReference>
<evidence type="ECO:0000256" key="3">
    <source>
        <dbReference type="ARBA" id="ARBA00023125"/>
    </source>
</evidence>
<dbReference type="GO" id="GO:0005694">
    <property type="term" value="C:chromosome"/>
    <property type="evidence" value="ECO:0007669"/>
    <property type="project" value="TreeGrafter"/>
</dbReference>
<dbReference type="GO" id="GO:0007059">
    <property type="term" value="P:chromosome segregation"/>
    <property type="evidence" value="ECO:0007669"/>
    <property type="project" value="UniProtKB-KW"/>
</dbReference>
<dbReference type="EMBL" id="CP015401">
    <property type="protein sequence ID" value="ANU57446.1"/>
    <property type="molecule type" value="Genomic_DNA"/>
</dbReference>
<name>A0A1C7H0D6_9BACE</name>
<dbReference type="GeneID" id="82187001"/>
<accession>A0A1C7H0D6</accession>
<dbReference type="PANTHER" id="PTHR33375:SF1">
    <property type="entry name" value="CHROMOSOME-PARTITIONING PROTEIN PARB-RELATED"/>
    <property type="match status" value="1"/>
</dbReference>
<evidence type="ECO:0000256" key="2">
    <source>
        <dbReference type="ARBA" id="ARBA00022829"/>
    </source>
</evidence>
<feature type="domain" description="ParB-like N-terminal" evidence="5">
    <location>
        <begin position="16"/>
        <end position="107"/>
    </location>
</feature>
<dbReference type="SUPFAM" id="SSF110849">
    <property type="entry name" value="ParB/Sulfiredoxin"/>
    <property type="match status" value="1"/>
</dbReference>
<dbReference type="SUPFAM" id="SSF109709">
    <property type="entry name" value="KorB DNA-binding domain-like"/>
    <property type="match status" value="1"/>
</dbReference>
<comment type="similarity">
    <text evidence="1">Belongs to the ParB family.</text>
</comment>
<feature type="compositionally biased region" description="Basic and acidic residues" evidence="4">
    <location>
        <begin position="319"/>
        <end position="330"/>
    </location>
</feature>
<keyword evidence="7" id="KW-1185">Reference proteome</keyword>
<dbReference type="InterPro" id="IPR036086">
    <property type="entry name" value="ParB/Sulfiredoxin_sf"/>
</dbReference>
<sequence>MKATTVNQSAAEKNITLVSLANIQPSSFNPRKYFSESALYELAESIRQQGVLQPITVRPIADTDRYEIVFGERRYRASVIAEMEQIPVIVSELTDDAAEDAAIAENLQREDVTPIEEANAYQRMIETGRHTVATLAVRFGKNENYIRTRLKFTALIPEIAELLETDEITISVAAEICRYGEDIQREVYEKHLQDGNNYNSWRGLKAADVAKRIESNYTTDLRYYSFDKTECATCAHNTNNLLLFADGGCGHCANRTCLAEMNASFLMERAVQIIRQQPKVSLCRDRYSTNETVIERLIALGYEVESLEKHTAFPTSPNEPKEENFNNPERYEEARTRYEQQWADYMEKEEEITGRSEAGEITVYAKIGKQEITFCYVENVTEADGTSTEATLSPVQKLEKQDERNKEIAVERTVEDTKRQIMEADITGGKFGADEEKMLYFFMLSNLRSEHFAAVGITEEGKHYLTNEDKMNIVENLTVRIKTIIRRDYLIANFRSAYGNNTEASLLLDFARKHMPEELSAIESGYNEVYEKRHQRIEERKAVLLVQEKTKAKGHEITQAEEQPQPEGIAA</sequence>
<dbReference type="NCBIfam" id="TIGR00180">
    <property type="entry name" value="parB_part"/>
    <property type="match status" value="1"/>
</dbReference>
<dbReference type="OrthoDB" id="9796891at2"/>
<dbReference type="RefSeq" id="WP_065538519.1">
    <property type="nucleotide sequence ID" value="NZ_CAPUCN010000012.1"/>
</dbReference>
<evidence type="ECO:0000256" key="4">
    <source>
        <dbReference type="SAM" id="MobiDB-lite"/>
    </source>
</evidence>
<dbReference type="Proteomes" id="UP000092631">
    <property type="component" value="Chromosome"/>
</dbReference>
<dbReference type="SMART" id="SM00470">
    <property type="entry name" value="ParB"/>
    <property type="match status" value="1"/>
</dbReference>
<keyword evidence="2" id="KW-0159">Chromosome partition</keyword>
<keyword evidence="3" id="KW-0238">DNA-binding</keyword>
<organism evidence="6 7">
    <name type="scientific">Bacteroides caecimuris</name>
    <dbReference type="NCBI Taxonomy" id="1796613"/>
    <lineage>
        <taxon>Bacteria</taxon>
        <taxon>Pseudomonadati</taxon>
        <taxon>Bacteroidota</taxon>
        <taxon>Bacteroidia</taxon>
        <taxon>Bacteroidales</taxon>
        <taxon>Bacteroidaceae</taxon>
        <taxon>Bacteroides</taxon>
    </lineage>
</organism>
<dbReference type="FunFam" id="3.90.1530.30:FF:000001">
    <property type="entry name" value="Chromosome partitioning protein ParB"/>
    <property type="match status" value="1"/>
</dbReference>
<dbReference type="InterPro" id="IPR003115">
    <property type="entry name" value="ParB_N"/>
</dbReference>
<dbReference type="InterPro" id="IPR041468">
    <property type="entry name" value="HTH_ParB/Spo0J"/>
</dbReference>
<dbReference type="PANTHER" id="PTHR33375">
    <property type="entry name" value="CHROMOSOME-PARTITIONING PROTEIN PARB-RELATED"/>
    <property type="match status" value="1"/>
</dbReference>
<dbReference type="InterPro" id="IPR004437">
    <property type="entry name" value="ParB/RepB/Spo0J"/>
</dbReference>
<evidence type="ECO:0000313" key="6">
    <source>
        <dbReference type="EMBL" id="ANU57446.1"/>
    </source>
</evidence>
<dbReference type="Pfam" id="PF17762">
    <property type="entry name" value="HTH_ParB"/>
    <property type="match status" value="1"/>
</dbReference>
<reference evidence="7" key="1">
    <citation type="submission" date="2016-04" db="EMBL/GenBank/DDBJ databases">
        <title>Complete Genome Sequences of Twelve Strains of a Stable Defined Moderately Diverse Mouse Microbiota 2 (sDMDMm2).</title>
        <authorList>
            <person name="Uchimura Y."/>
            <person name="Wyss M."/>
            <person name="Brugiroux S."/>
            <person name="Limenitakis J.P."/>
            <person name="Stecher B."/>
            <person name="McCoy K.D."/>
            <person name="Macpherson A.J."/>
        </authorList>
    </citation>
    <scope>NUCLEOTIDE SEQUENCE [LARGE SCALE GENOMIC DNA]</scope>
    <source>
        <strain evidence="7">I48</strain>
    </source>
</reference>